<dbReference type="InterPro" id="IPR036249">
    <property type="entry name" value="Thioredoxin-like_sf"/>
</dbReference>
<dbReference type="InterPro" id="IPR003782">
    <property type="entry name" value="SCO1/SenC"/>
</dbReference>
<dbReference type="AlphaFoldDB" id="A0A3D4VA60"/>
<dbReference type="CDD" id="cd02968">
    <property type="entry name" value="SCO"/>
    <property type="match status" value="1"/>
</dbReference>
<dbReference type="InterPro" id="IPR013766">
    <property type="entry name" value="Thioredoxin_domain"/>
</dbReference>
<feature type="domain" description="Thioredoxin" evidence="6">
    <location>
        <begin position="38"/>
        <end position="171"/>
    </location>
</feature>
<reference evidence="7 8" key="1">
    <citation type="journal article" date="2018" name="Nat. Biotechnol.">
        <title>A standardized bacterial taxonomy based on genome phylogeny substantially revises the tree of life.</title>
        <authorList>
            <person name="Parks D.H."/>
            <person name="Chuvochina M."/>
            <person name="Waite D.W."/>
            <person name="Rinke C."/>
            <person name="Skarshewski A."/>
            <person name="Chaumeil P.A."/>
            <person name="Hugenholtz P."/>
        </authorList>
    </citation>
    <scope>NUCLEOTIDE SEQUENCE [LARGE SCALE GENOMIC DNA]</scope>
    <source>
        <strain evidence="7">UBA8844</strain>
    </source>
</reference>
<dbReference type="Pfam" id="PF04314">
    <property type="entry name" value="PCuAC"/>
    <property type="match status" value="1"/>
</dbReference>
<keyword evidence="5" id="KW-0732">Signal</keyword>
<gene>
    <name evidence="7" type="ORF">DGD08_12485</name>
</gene>
<dbReference type="InterPro" id="IPR007410">
    <property type="entry name" value="LpqE-like"/>
</dbReference>
<feature type="binding site" evidence="3">
    <location>
        <position position="168"/>
    </location>
    <ligand>
        <name>Cu cation</name>
        <dbReference type="ChEBI" id="CHEBI:23378"/>
    </ligand>
</feature>
<comment type="similarity">
    <text evidence="1">Belongs to the SCO1/2 family.</text>
</comment>
<accession>A0A3D4VA60</accession>
<dbReference type="PANTHER" id="PTHR12151">
    <property type="entry name" value="ELECTRON TRANSPORT PROTIN SCO1/SENC FAMILY MEMBER"/>
    <property type="match status" value="1"/>
</dbReference>
<dbReference type="SUPFAM" id="SSF110087">
    <property type="entry name" value="DR1885-like metal-binding protein"/>
    <property type="match status" value="1"/>
</dbReference>
<evidence type="ECO:0000256" key="4">
    <source>
        <dbReference type="PIRSR" id="PIRSR603782-2"/>
    </source>
</evidence>
<evidence type="ECO:0000256" key="5">
    <source>
        <dbReference type="SAM" id="SignalP"/>
    </source>
</evidence>
<dbReference type="PANTHER" id="PTHR12151:SF25">
    <property type="entry name" value="LINALOOL DEHYDRATASE_ISOMERASE DOMAIN-CONTAINING PROTEIN"/>
    <property type="match status" value="1"/>
</dbReference>
<feature type="binding site" evidence="3">
    <location>
        <position position="81"/>
    </location>
    <ligand>
        <name>Cu cation</name>
        <dbReference type="ChEBI" id="CHEBI:23378"/>
    </ligand>
</feature>
<dbReference type="PROSITE" id="PS51257">
    <property type="entry name" value="PROKAR_LIPOPROTEIN"/>
    <property type="match status" value="1"/>
</dbReference>
<dbReference type="OMA" id="METYMAN"/>
<evidence type="ECO:0000259" key="6">
    <source>
        <dbReference type="PROSITE" id="PS51352"/>
    </source>
</evidence>
<organism evidence="7 8">
    <name type="scientific">Gemmatimonas aurantiaca</name>
    <dbReference type="NCBI Taxonomy" id="173480"/>
    <lineage>
        <taxon>Bacteria</taxon>
        <taxon>Pseudomonadati</taxon>
        <taxon>Gemmatimonadota</taxon>
        <taxon>Gemmatimonadia</taxon>
        <taxon>Gemmatimonadales</taxon>
        <taxon>Gemmatimonadaceae</taxon>
        <taxon>Gemmatimonas</taxon>
    </lineage>
</organism>
<dbReference type="Pfam" id="PF02630">
    <property type="entry name" value="SCO1-SenC"/>
    <property type="match status" value="1"/>
</dbReference>
<dbReference type="Gene3D" id="3.40.30.10">
    <property type="entry name" value="Glutaredoxin"/>
    <property type="match status" value="1"/>
</dbReference>
<name>A0A3D4VA60_9BACT</name>
<dbReference type="Proteomes" id="UP000264071">
    <property type="component" value="Unassembled WGS sequence"/>
</dbReference>
<feature type="signal peptide" evidence="5">
    <location>
        <begin position="1"/>
        <end position="23"/>
    </location>
</feature>
<proteinExistence type="inferred from homology"/>
<keyword evidence="2 3" id="KW-0186">Copper</keyword>
<evidence type="ECO:0000313" key="8">
    <source>
        <dbReference type="Proteomes" id="UP000264071"/>
    </source>
</evidence>
<comment type="caution">
    <text evidence="7">The sequence shown here is derived from an EMBL/GenBank/DDBJ whole genome shotgun (WGS) entry which is preliminary data.</text>
</comment>
<keyword evidence="4" id="KW-1015">Disulfide bond</keyword>
<evidence type="ECO:0000313" key="7">
    <source>
        <dbReference type="EMBL" id="HCT58013.1"/>
    </source>
</evidence>
<dbReference type="PROSITE" id="PS51352">
    <property type="entry name" value="THIOREDOXIN_2"/>
    <property type="match status" value="1"/>
</dbReference>
<protein>
    <submittedName>
        <fullName evidence="7">Copper chaperone PCu(A)C</fullName>
    </submittedName>
</protein>
<dbReference type="EMBL" id="DPIY01000010">
    <property type="protein sequence ID" value="HCT58013.1"/>
    <property type="molecule type" value="Genomic_DNA"/>
</dbReference>
<evidence type="ECO:0000256" key="1">
    <source>
        <dbReference type="ARBA" id="ARBA00010996"/>
    </source>
</evidence>
<feature type="binding site" evidence="3">
    <location>
        <position position="77"/>
    </location>
    <ligand>
        <name>Cu cation</name>
        <dbReference type="ChEBI" id="CHEBI:23378"/>
    </ligand>
</feature>
<feature type="disulfide bond" description="Redox-active" evidence="4">
    <location>
        <begin position="77"/>
        <end position="81"/>
    </location>
</feature>
<dbReference type="Gene3D" id="2.60.40.1890">
    <property type="entry name" value="PCu(A)C copper chaperone"/>
    <property type="match status" value="1"/>
</dbReference>
<evidence type="ECO:0000256" key="2">
    <source>
        <dbReference type="ARBA" id="ARBA00023008"/>
    </source>
</evidence>
<dbReference type="GO" id="GO:0046872">
    <property type="term" value="F:metal ion binding"/>
    <property type="evidence" value="ECO:0007669"/>
    <property type="project" value="UniProtKB-KW"/>
</dbReference>
<evidence type="ECO:0000256" key="3">
    <source>
        <dbReference type="PIRSR" id="PIRSR603782-1"/>
    </source>
</evidence>
<keyword evidence="3" id="KW-0479">Metal-binding</keyword>
<feature type="chain" id="PRO_5017567417" evidence="5">
    <location>
        <begin position="24"/>
        <end position="353"/>
    </location>
</feature>
<sequence>MSATRAVILSVLWLTLMACGDSAGDTTPPANVFAGAPIAEPLSKPAFALAATDGAVFDFRRDTDGKLTLLLFGYTHCPDICPVHMANLAAVMQSMSATERKQVRVVFVSVDPGRDSSAIIRHWLDQFATDFIGLRGTEDEVGRIQMSLGLPPSTVTVDPVSRQTDVGHATQVIAFTPDNLAHVMYPFGTRQTTWARDMPRLLTYRAGTPTPVVMDTIVAGDLRITGGAITSAIEGREHAAYLTIDHRGHTDDVLLAVGVVDVASGTLHQTVTDARQRQHMTSIDSLVIPAGTPTTLSNGVLHGMLPSHERLRQIGQTVPLQLTFRRTGVVTIPARVTPAGMIPDEHAAHSHQH</sequence>
<dbReference type="SUPFAM" id="SSF52833">
    <property type="entry name" value="Thioredoxin-like"/>
    <property type="match status" value="1"/>
</dbReference>
<dbReference type="InterPro" id="IPR036182">
    <property type="entry name" value="PCuAC_sf"/>
</dbReference>